<organism evidence="1 2">
    <name type="scientific">Nannocystis punicea</name>
    <dbReference type="NCBI Taxonomy" id="2995304"/>
    <lineage>
        <taxon>Bacteria</taxon>
        <taxon>Pseudomonadati</taxon>
        <taxon>Myxococcota</taxon>
        <taxon>Polyangia</taxon>
        <taxon>Nannocystales</taxon>
        <taxon>Nannocystaceae</taxon>
        <taxon>Nannocystis</taxon>
    </lineage>
</organism>
<dbReference type="EMBL" id="CP114040">
    <property type="protein sequence ID" value="WAS93377.1"/>
    <property type="molecule type" value="Genomic_DNA"/>
</dbReference>
<dbReference type="InterPro" id="IPR014942">
    <property type="entry name" value="AbiEii"/>
</dbReference>
<evidence type="ECO:0000313" key="1">
    <source>
        <dbReference type="EMBL" id="WAS93377.1"/>
    </source>
</evidence>
<accession>A0ABY7H2K9</accession>
<proteinExistence type="predicted"/>
<sequence length="259" mass="29302">MIAYAIDRLLYRLGRSKYAKEFFLKGGVLVANLMDAPHRFTRDIDLMRRRGPSIPSDLRQKFRQIVAVKVDDGVYFDPEGVRAELATRPLEGYEGIKVAIRARVGESDVDLRVDIGFGDAVVPPAIRTSLKPFLLSDPPPQVFAYRTESVLAEKIETILAKFPAIRHRLKDILDVAVLSATETLENVQMAASLRATLQRRKTVPDVQILDDMRAELRGKKWETDWATMRKEKAVAGDITLQAAVEQFERFVRPLLVDVQ</sequence>
<dbReference type="GO" id="GO:0016740">
    <property type="term" value="F:transferase activity"/>
    <property type="evidence" value="ECO:0007669"/>
    <property type="project" value="UniProtKB-KW"/>
</dbReference>
<keyword evidence="2" id="KW-1185">Reference proteome</keyword>
<protein>
    <submittedName>
        <fullName evidence="1">Nucleotidyl transferase AbiEii/AbiGii toxin family protein</fullName>
    </submittedName>
</protein>
<dbReference type="RefSeq" id="WP_269035709.1">
    <property type="nucleotide sequence ID" value="NZ_CP114040.1"/>
</dbReference>
<gene>
    <name evidence="1" type="ORF">O0S08_45105</name>
</gene>
<dbReference type="Pfam" id="PF08843">
    <property type="entry name" value="AbiEii"/>
    <property type="match status" value="1"/>
</dbReference>
<evidence type="ECO:0000313" key="2">
    <source>
        <dbReference type="Proteomes" id="UP001164459"/>
    </source>
</evidence>
<name>A0ABY7H2K9_9BACT</name>
<dbReference type="Proteomes" id="UP001164459">
    <property type="component" value="Chromosome"/>
</dbReference>
<reference evidence="1" key="1">
    <citation type="submission" date="2022-11" db="EMBL/GenBank/DDBJ databases">
        <title>Minimal conservation of predation-associated metabolite biosynthetic gene clusters underscores biosynthetic potential of Myxococcota including descriptions for ten novel species: Archangium lansinium sp. nov., Myxococcus landrumus sp. nov., Nannocystis bai.</title>
        <authorList>
            <person name="Ahearne A."/>
            <person name="Stevens C."/>
            <person name="Dowd S."/>
        </authorList>
    </citation>
    <scope>NUCLEOTIDE SEQUENCE</scope>
    <source>
        <strain evidence="1">Fl3</strain>
    </source>
</reference>
<keyword evidence="1" id="KW-0808">Transferase</keyword>